<evidence type="ECO:0000313" key="2">
    <source>
        <dbReference type="Proteomes" id="UP000789375"/>
    </source>
</evidence>
<dbReference type="EMBL" id="CAJVPP010010917">
    <property type="protein sequence ID" value="CAG8712298.1"/>
    <property type="molecule type" value="Genomic_DNA"/>
</dbReference>
<name>A0A9N9HYJ2_FUNMO</name>
<proteinExistence type="predicted"/>
<dbReference type="AlphaFoldDB" id="A0A9N9HYJ2"/>
<comment type="caution">
    <text evidence="1">The sequence shown here is derived from an EMBL/GenBank/DDBJ whole genome shotgun (WGS) entry which is preliminary data.</text>
</comment>
<keyword evidence="2" id="KW-1185">Reference proteome</keyword>
<dbReference type="Proteomes" id="UP000789375">
    <property type="component" value="Unassembled WGS sequence"/>
</dbReference>
<gene>
    <name evidence="1" type="ORF">FMOSSE_LOCUS14406</name>
</gene>
<sequence length="47" mass="5230">MSSQSYFSQNTSIYGPIKSLPIVPGHPVETIRLKKLRSRVEELVGVS</sequence>
<feature type="non-terminal residue" evidence="1">
    <location>
        <position position="47"/>
    </location>
</feature>
<protein>
    <submittedName>
        <fullName evidence="1">4166_t:CDS:1</fullName>
    </submittedName>
</protein>
<accession>A0A9N9HYJ2</accession>
<evidence type="ECO:0000313" key="1">
    <source>
        <dbReference type="EMBL" id="CAG8712298.1"/>
    </source>
</evidence>
<organism evidence="1 2">
    <name type="scientific">Funneliformis mosseae</name>
    <name type="common">Endomycorrhizal fungus</name>
    <name type="synonym">Glomus mosseae</name>
    <dbReference type="NCBI Taxonomy" id="27381"/>
    <lineage>
        <taxon>Eukaryota</taxon>
        <taxon>Fungi</taxon>
        <taxon>Fungi incertae sedis</taxon>
        <taxon>Mucoromycota</taxon>
        <taxon>Glomeromycotina</taxon>
        <taxon>Glomeromycetes</taxon>
        <taxon>Glomerales</taxon>
        <taxon>Glomeraceae</taxon>
        <taxon>Funneliformis</taxon>
    </lineage>
</organism>
<reference evidence="1" key="1">
    <citation type="submission" date="2021-06" db="EMBL/GenBank/DDBJ databases">
        <authorList>
            <person name="Kallberg Y."/>
            <person name="Tangrot J."/>
            <person name="Rosling A."/>
        </authorList>
    </citation>
    <scope>NUCLEOTIDE SEQUENCE</scope>
    <source>
        <strain evidence="1">87-6 pot B 2015</strain>
    </source>
</reference>